<evidence type="ECO:0000313" key="1">
    <source>
        <dbReference type="EMBL" id="TFB71283.1"/>
    </source>
</evidence>
<keyword evidence="2" id="KW-1185">Reference proteome</keyword>
<dbReference type="OrthoDB" id="4828690at2"/>
<dbReference type="RefSeq" id="WP_134503799.1">
    <property type="nucleotide sequence ID" value="NZ_SOEY01000028.1"/>
</dbReference>
<dbReference type="AlphaFoldDB" id="A0A4R8UVR5"/>
<comment type="caution">
    <text evidence="1">The sequence shown here is derived from an EMBL/GenBank/DDBJ whole genome shotgun (WGS) entry which is preliminary data.</text>
</comment>
<organism evidence="1 2">
    <name type="scientific">Cryobacterium glaciale</name>
    <dbReference type="NCBI Taxonomy" id="1259145"/>
    <lineage>
        <taxon>Bacteria</taxon>
        <taxon>Bacillati</taxon>
        <taxon>Actinomycetota</taxon>
        <taxon>Actinomycetes</taxon>
        <taxon>Micrococcales</taxon>
        <taxon>Microbacteriaceae</taxon>
        <taxon>Cryobacterium</taxon>
    </lineage>
</organism>
<evidence type="ECO:0000313" key="2">
    <source>
        <dbReference type="Proteomes" id="UP000298173"/>
    </source>
</evidence>
<name>A0A4R8UVR5_9MICO</name>
<dbReference type="Proteomes" id="UP000298173">
    <property type="component" value="Unassembled WGS sequence"/>
</dbReference>
<protein>
    <submittedName>
        <fullName evidence="1">Uncharacterized protein</fullName>
    </submittedName>
</protein>
<dbReference type="EMBL" id="SOEY01000028">
    <property type="protein sequence ID" value="TFB71283.1"/>
    <property type="molecule type" value="Genomic_DNA"/>
</dbReference>
<proteinExistence type="predicted"/>
<sequence>MQSEGPFDACFEVEFDYYGVSDERIWESSDYLREESCSTSVAPVTPSVDTSIHYVVADNAEAAATEVLSDETSPSEPVGSDITARILALLDAPVGEFQQVAPPTVIVDKANVGVAMGYTPDDCVLVSRIDGVVSRVMPAPILLEPGELGCHPGTALQDPAQLRSPH</sequence>
<accession>A0A4R8UVR5</accession>
<reference evidence="1 2" key="1">
    <citation type="submission" date="2019-03" db="EMBL/GenBank/DDBJ databases">
        <title>Genomics of glacier-inhabiting Cryobacterium strains.</title>
        <authorList>
            <person name="Liu Q."/>
            <person name="Xin Y.-H."/>
        </authorList>
    </citation>
    <scope>NUCLEOTIDE SEQUENCE [LARGE SCALE GENOMIC DNA]</scope>
    <source>
        <strain evidence="1 2">HLT2-23</strain>
    </source>
</reference>
<gene>
    <name evidence="1" type="ORF">E3O06_13075</name>
</gene>